<dbReference type="RefSeq" id="WP_378064243.1">
    <property type="nucleotide sequence ID" value="NZ_JBHSXS010000094.1"/>
</dbReference>
<feature type="compositionally biased region" description="Low complexity" evidence="1">
    <location>
        <begin position="1"/>
        <end position="29"/>
    </location>
</feature>
<keyword evidence="2" id="KW-1133">Transmembrane helix</keyword>
<feature type="transmembrane region" description="Helical" evidence="2">
    <location>
        <begin position="62"/>
        <end position="83"/>
    </location>
</feature>
<sequence>GAAGSAAKAAGKAGGAAAERVGQGASRAAEGARHGAERTAGQVAAMPGRAVRVVRLMNMRRFLRAAPVVVVAGAGLLIGRRVLKNR</sequence>
<name>A0ABW2D2C6_9ACTN</name>
<dbReference type="EMBL" id="JBHSXS010000094">
    <property type="protein sequence ID" value="MFC6887426.1"/>
    <property type="molecule type" value="Genomic_DNA"/>
</dbReference>
<comment type="caution">
    <text evidence="3">The sequence shown here is derived from an EMBL/GenBank/DDBJ whole genome shotgun (WGS) entry which is preliminary data.</text>
</comment>
<feature type="region of interest" description="Disordered" evidence="1">
    <location>
        <begin position="1"/>
        <end position="43"/>
    </location>
</feature>
<evidence type="ECO:0000256" key="2">
    <source>
        <dbReference type="SAM" id="Phobius"/>
    </source>
</evidence>
<dbReference type="Proteomes" id="UP001596380">
    <property type="component" value="Unassembled WGS sequence"/>
</dbReference>
<evidence type="ECO:0000256" key="1">
    <source>
        <dbReference type="SAM" id="MobiDB-lite"/>
    </source>
</evidence>
<keyword evidence="2" id="KW-0812">Transmembrane</keyword>
<keyword evidence="2" id="KW-0472">Membrane</keyword>
<reference evidence="4" key="1">
    <citation type="journal article" date="2019" name="Int. J. Syst. Evol. Microbiol.">
        <title>The Global Catalogue of Microorganisms (GCM) 10K type strain sequencing project: providing services to taxonomists for standard genome sequencing and annotation.</title>
        <authorList>
            <consortium name="The Broad Institute Genomics Platform"/>
            <consortium name="The Broad Institute Genome Sequencing Center for Infectious Disease"/>
            <person name="Wu L."/>
            <person name="Ma J."/>
        </authorList>
    </citation>
    <scope>NUCLEOTIDE SEQUENCE [LARGE SCALE GENOMIC DNA]</scope>
    <source>
        <strain evidence="4">JCM 3369</strain>
    </source>
</reference>
<gene>
    <name evidence="3" type="ORF">ACFQKB_47220</name>
</gene>
<evidence type="ECO:0000313" key="4">
    <source>
        <dbReference type="Proteomes" id="UP001596380"/>
    </source>
</evidence>
<accession>A0ABW2D2C6</accession>
<protein>
    <submittedName>
        <fullName evidence="3">Uncharacterized protein</fullName>
    </submittedName>
</protein>
<feature type="non-terminal residue" evidence="3">
    <location>
        <position position="1"/>
    </location>
</feature>
<evidence type="ECO:0000313" key="3">
    <source>
        <dbReference type="EMBL" id="MFC6887426.1"/>
    </source>
</evidence>
<proteinExistence type="predicted"/>
<keyword evidence="4" id="KW-1185">Reference proteome</keyword>
<organism evidence="3 4">
    <name type="scientific">Actinomadura yumaensis</name>
    <dbReference type="NCBI Taxonomy" id="111807"/>
    <lineage>
        <taxon>Bacteria</taxon>
        <taxon>Bacillati</taxon>
        <taxon>Actinomycetota</taxon>
        <taxon>Actinomycetes</taxon>
        <taxon>Streptosporangiales</taxon>
        <taxon>Thermomonosporaceae</taxon>
        <taxon>Actinomadura</taxon>
    </lineage>
</organism>